<protein>
    <recommendedName>
        <fullName evidence="4">Lipoprotein LprG</fullName>
    </recommendedName>
</protein>
<dbReference type="OrthoDB" id="3379805at2"/>
<dbReference type="AlphaFoldDB" id="A0A2T0KM61"/>
<sequence>MKFQRLAVTTVTLTAVALGLGGCNSGTGDSGSTGSAPATSSAPAVSALDEFVAASKKLSGETLRMKMSMPGGMEATGVSDFANRKVEMTMTVAMGSEPIKMSVRLIDQTLFMKYGAAPEWMSVDVSKLSPGNTLNPENMFNAEALVSAATQVERNGDSFSGTIDMTKSPTADPASLKALGAKATAVPFTGKVDGEGRLTEMVVDMSGLGAGASSITTKYYDFGTKVEVEAPPAAQVKPMPADMLKAFSTTGA</sequence>
<name>A0A2T0KM61_9ACTN</name>
<comment type="caution">
    <text evidence="2">The sequence shown here is derived from an EMBL/GenBank/DDBJ whole genome shotgun (WGS) entry which is preliminary data.</text>
</comment>
<dbReference type="PROSITE" id="PS51257">
    <property type="entry name" value="PROKAR_LIPOPROTEIN"/>
    <property type="match status" value="1"/>
</dbReference>
<feature type="signal peptide" evidence="1">
    <location>
        <begin position="1"/>
        <end position="17"/>
    </location>
</feature>
<accession>A0A2T0KM61</accession>
<dbReference type="SUPFAM" id="SSF89392">
    <property type="entry name" value="Prokaryotic lipoproteins and lipoprotein localization factors"/>
    <property type="match status" value="1"/>
</dbReference>
<proteinExistence type="predicted"/>
<keyword evidence="3" id="KW-1185">Reference proteome</keyword>
<feature type="chain" id="PRO_5039224656" description="Lipoprotein LprG" evidence="1">
    <location>
        <begin position="18"/>
        <end position="252"/>
    </location>
</feature>
<dbReference type="RefSeq" id="WP_106316175.1">
    <property type="nucleotide sequence ID" value="NZ_BOMO01000011.1"/>
</dbReference>
<dbReference type="EMBL" id="PVMZ01000002">
    <property type="protein sequence ID" value="PRX24714.1"/>
    <property type="molecule type" value="Genomic_DNA"/>
</dbReference>
<evidence type="ECO:0008006" key="4">
    <source>
        <dbReference type="Google" id="ProtNLM"/>
    </source>
</evidence>
<organism evidence="2 3">
    <name type="scientific">Actinoplanes italicus</name>
    <dbReference type="NCBI Taxonomy" id="113567"/>
    <lineage>
        <taxon>Bacteria</taxon>
        <taxon>Bacillati</taxon>
        <taxon>Actinomycetota</taxon>
        <taxon>Actinomycetes</taxon>
        <taxon>Micromonosporales</taxon>
        <taxon>Micromonosporaceae</taxon>
        <taxon>Actinoplanes</taxon>
    </lineage>
</organism>
<evidence type="ECO:0000313" key="3">
    <source>
        <dbReference type="Proteomes" id="UP000239415"/>
    </source>
</evidence>
<reference evidence="2 3" key="1">
    <citation type="submission" date="2018-03" db="EMBL/GenBank/DDBJ databases">
        <title>Genomic Encyclopedia of Archaeal and Bacterial Type Strains, Phase II (KMG-II): from individual species to whole genera.</title>
        <authorList>
            <person name="Goeker M."/>
        </authorList>
    </citation>
    <scope>NUCLEOTIDE SEQUENCE [LARGE SCALE GENOMIC DNA]</scope>
    <source>
        <strain evidence="2 3">DSM 43146</strain>
    </source>
</reference>
<dbReference type="InterPro" id="IPR029046">
    <property type="entry name" value="LolA/LolB/LppX"/>
</dbReference>
<evidence type="ECO:0000313" key="2">
    <source>
        <dbReference type="EMBL" id="PRX24714.1"/>
    </source>
</evidence>
<gene>
    <name evidence="2" type="ORF">CLV67_102493</name>
</gene>
<keyword evidence="1" id="KW-0732">Signal</keyword>
<dbReference type="Gene3D" id="2.50.20.20">
    <property type="match status" value="1"/>
</dbReference>
<evidence type="ECO:0000256" key="1">
    <source>
        <dbReference type="SAM" id="SignalP"/>
    </source>
</evidence>
<dbReference type="Proteomes" id="UP000239415">
    <property type="component" value="Unassembled WGS sequence"/>
</dbReference>